<gene>
    <name evidence="1" type="ORF">CHGG_02709</name>
</gene>
<reference evidence="2" key="1">
    <citation type="journal article" date="2015" name="Genome Announc.">
        <title>Draft genome sequence of the cellulolytic fungus Chaetomium globosum.</title>
        <authorList>
            <person name="Cuomo C.A."/>
            <person name="Untereiner W.A."/>
            <person name="Ma L.-J."/>
            <person name="Grabherr M."/>
            <person name="Birren B.W."/>
        </authorList>
    </citation>
    <scope>NUCLEOTIDE SEQUENCE [LARGE SCALE GENOMIC DNA]</scope>
    <source>
        <strain evidence="2">ATCC 6205 / CBS 148.51 / DSM 1962 / NBRC 6347 / NRRL 1970</strain>
    </source>
</reference>
<dbReference type="RefSeq" id="XP_001229225.1">
    <property type="nucleotide sequence ID" value="XM_001229224.1"/>
</dbReference>
<dbReference type="VEuPathDB" id="FungiDB:CHGG_02709"/>
<sequence length="170" mass="19342">MFTGVLRGRLGGWIGVGGELGVRILHSETADVKRLEVLRRVRRHALCKDPRFSTEFVEFRRRMTSMTIENKKPISTNSSVSSLWLEDLSKPLENNQWIKCPTSCVDAFNDCHPLSVPWLNNNMSVPSVRPSNHFRCTCNTHLEAGLVKVVDIHVENSVLVDRLLHPCKPR</sequence>
<dbReference type="GeneID" id="4389329"/>
<dbReference type="InParanoid" id="Q2HAP5"/>
<name>Q2HAP5_CHAGB</name>
<accession>Q2HAP5</accession>
<evidence type="ECO:0000313" key="2">
    <source>
        <dbReference type="Proteomes" id="UP000001056"/>
    </source>
</evidence>
<protein>
    <submittedName>
        <fullName evidence="1">Uncharacterized protein</fullName>
    </submittedName>
</protein>
<dbReference type="HOGENOM" id="CLU_1570441_0_0_1"/>
<keyword evidence="2" id="KW-1185">Reference proteome</keyword>
<dbReference type="AlphaFoldDB" id="Q2HAP5"/>
<proteinExistence type="predicted"/>
<dbReference type="Proteomes" id="UP000001056">
    <property type="component" value="Unassembled WGS sequence"/>
</dbReference>
<organism evidence="1 2">
    <name type="scientific">Chaetomium globosum (strain ATCC 6205 / CBS 148.51 / DSM 1962 / NBRC 6347 / NRRL 1970)</name>
    <name type="common">Soil fungus</name>
    <dbReference type="NCBI Taxonomy" id="306901"/>
    <lineage>
        <taxon>Eukaryota</taxon>
        <taxon>Fungi</taxon>
        <taxon>Dikarya</taxon>
        <taxon>Ascomycota</taxon>
        <taxon>Pezizomycotina</taxon>
        <taxon>Sordariomycetes</taxon>
        <taxon>Sordariomycetidae</taxon>
        <taxon>Sordariales</taxon>
        <taxon>Chaetomiaceae</taxon>
        <taxon>Chaetomium</taxon>
    </lineage>
</organism>
<dbReference type="EMBL" id="CH408030">
    <property type="protein sequence ID" value="EAQ90774.1"/>
    <property type="molecule type" value="Genomic_DNA"/>
</dbReference>
<evidence type="ECO:0000313" key="1">
    <source>
        <dbReference type="EMBL" id="EAQ90774.1"/>
    </source>
</evidence>